<dbReference type="AlphaFoldDB" id="A0AAF0TT87"/>
<proteinExistence type="predicted"/>
<evidence type="ECO:0000313" key="2">
    <source>
        <dbReference type="Proteomes" id="UP001234989"/>
    </source>
</evidence>
<dbReference type="Proteomes" id="UP001234989">
    <property type="component" value="Chromosome 5"/>
</dbReference>
<organism evidence="1 2">
    <name type="scientific">Solanum verrucosum</name>
    <dbReference type="NCBI Taxonomy" id="315347"/>
    <lineage>
        <taxon>Eukaryota</taxon>
        <taxon>Viridiplantae</taxon>
        <taxon>Streptophyta</taxon>
        <taxon>Embryophyta</taxon>
        <taxon>Tracheophyta</taxon>
        <taxon>Spermatophyta</taxon>
        <taxon>Magnoliopsida</taxon>
        <taxon>eudicotyledons</taxon>
        <taxon>Gunneridae</taxon>
        <taxon>Pentapetalae</taxon>
        <taxon>asterids</taxon>
        <taxon>lamiids</taxon>
        <taxon>Solanales</taxon>
        <taxon>Solanaceae</taxon>
        <taxon>Solanoideae</taxon>
        <taxon>Solaneae</taxon>
        <taxon>Solanum</taxon>
    </lineage>
</organism>
<protein>
    <submittedName>
        <fullName evidence="1">Uncharacterized protein</fullName>
    </submittedName>
</protein>
<keyword evidence="2" id="KW-1185">Reference proteome</keyword>
<dbReference type="EMBL" id="CP133616">
    <property type="protein sequence ID" value="WMV31359.1"/>
    <property type="molecule type" value="Genomic_DNA"/>
</dbReference>
<evidence type="ECO:0000313" key="1">
    <source>
        <dbReference type="EMBL" id="WMV31359.1"/>
    </source>
</evidence>
<reference evidence="1" key="1">
    <citation type="submission" date="2023-08" db="EMBL/GenBank/DDBJ databases">
        <title>A de novo genome assembly of Solanum verrucosum Schlechtendal, a Mexican diploid species geographically isolated from the other diploid A-genome species in potato relatives.</title>
        <authorList>
            <person name="Hosaka K."/>
        </authorList>
    </citation>
    <scope>NUCLEOTIDE SEQUENCE</scope>
    <source>
        <tissue evidence="1">Young leaves</tissue>
    </source>
</reference>
<gene>
    <name evidence="1" type="ORF">MTR67_024744</name>
</gene>
<sequence>MALLQSSLLRYLLKKLKLPKLQTNSYHLVVIMVLSLFSSCS</sequence>
<accession>A0AAF0TT87</accession>
<name>A0AAF0TT87_SOLVR</name>